<dbReference type="InterPro" id="IPR017930">
    <property type="entry name" value="Myb_dom"/>
</dbReference>
<evidence type="ECO:0000313" key="5">
    <source>
        <dbReference type="Proteomes" id="UP001470230"/>
    </source>
</evidence>
<keyword evidence="5" id="KW-1185">Reference proteome</keyword>
<evidence type="ECO:0000259" key="3">
    <source>
        <dbReference type="PROSITE" id="PS51294"/>
    </source>
</evidence>
<reference evidence="4 5" key="1">
    <citation type="submission" date="2024-04" db="EMBL/GenBank/DDBJ databases">
        <title>Tritrichomonas musculus Genome.</title>
        <authorList>
            <person name="Alves-Ferreira E."/>
            <person name="Grigg M."/>
            <person name="Lorenzi H."/>
            <person name="Galac M."/>
        </authorList>
    </citation>
    <scope>NUCLEOTIDE SEQUENCE [LARGE SCALE GENOMIC DNA]</scope>
    <source>
        <strain evidence="4 5">EAF2021</strain>
    </source>
</reference>
<dbReference type="InterPro" id="IPR009057">
    <property type="entry name" value="Homeodomain-like_sf"/>
</dbReference>
<dbReference type="SMART" id="SM00717">
    <property type="entry name" value="SANT"/>
    <property type="match status" value="2"/>
</dbReference>
<proteinExistence type="predicted"/>
<evidence type="ECO:0000256" key="1">
    <source>
        <dbReference type="SAM" id="MobiDB-lite"/>
    </source>
</evidence>
<evidence type="ECO:0000313" key="4">
    <source>
        <dbReference type="EMBL" id="KAK8896424.1"/>
    </source>
</evidence>
<evidence type="ECO:0000259" key="2">
    <source>
        <dbReference type="PROSITE" id="PS50090"/>
    </source>
</evidence>
<dbReference type="Pfam" id="PF00249">
    <property type="entry name" value="Myb_DNA-binding"/>
    <property type="match status" value="2"/>
</dbReference>
<feature type="compositionally biased region" description="Basic and acidic residues" evidence="1">
    <location>
        <begin position="163"/>
        <end position="175"/>
    </location>
</feature>
<dbReference type="EMBL" id="JAPFFF010000002">
    <property type="protein sequence ID" value="KAK8896424.1"/>
    <property type="molecule type" value="Genomic_DNA"/>
</dbReference>
<feature type="domain" description="Myb-like" evidence="2">
    <location>
        <begin position="80"/>
        <end position="130"/>
    </location>
</feature>
<feature type="domain" description="Myb-like" evidence="2">
    <location>
        <begin position="27"/>
        <end position="79"/>
    </location>
</feature>
<dbReference type="InterPro" id="IPR001005">
    <property type="entry name" value="SANT/Myb"/>
</dbReference>
<dbReference type="PANTHER" id="PTHR45614">
    <property type="entry name" value="MYB PROTEIN-RELATED"/>
    <property type="match status" value="1"/>
</dbReference>
<organism evidence="4 5">
    <name type="scientific">Tritrichomonas musculus</name>
    <dbReference type="NCBI Taxonomy" id="1915356"/>
    <lineage>
        <taxon>Eukaryota</taxon>
        <taxon>Metamonada</taxon>
        <taxon>Parabasalia</taxon>
        <taxon>Tritrichomonadida</taxon>
        <taxon>Tritrichomonadidae</taxon>
        <taxon>Tritrichomonas</taxon>
    </lineage>
</organism>
<dbReference type="PANTHER" id="PTHR45614:SF253">
    <property type="entry name" value="CHROMOSOME UNDETERMINED SCAFFOLD_38, WHOLE GENOME SHOTGUN SEQUENCE"/>
    <property type="match status" value="1"/>
</dbReference>
<dbReference type="SUPFAM" id="SSF46689">
    <property type="entry name" value="Homeodomain-like"/>
    <property type="match status" value="1"/>
</dbReference>
<dbReference type="InterPro" id="IPR050560">
    <property type="entry name" value="MYB_TF"/>
</dbReference>
<comment type="caution">
    <text evidence="4">The sequence shown here is derived from an EMBL/GenBank/DDBJ whole genome shotgun (WGS) entry which is preliminary data.</text>
</comment>
<gene>
    <name evidence="4" type="ORF">M9Y10_014323</name>
</gene>
<sequence length="241" mass="28178">MDTKPTTQQRPGRKPKAFKTTELLKRAQTCRRRVFTISEDKIIIKCVSSSKFDNDWESVARLLSSRSARQCRDRWMYYLSPSNNLAPFTPDEDQLIVQKVNEMGKKWSQISKFFNGRSDNSIKNRWYSKLVSKCDVDESGVYSLDPRKVIDTPDKRKSHSKRISSEKDNSDKNDVSEPEYICDQVTSQNNGLSILALKQQQQGNVPQKNSELDFWDSELIEWPDDIFGSQTRTEYDFFREY</sequence>
<feature type="region of interest" description="Disordered" evidence="1">
    <location>
        <begin position="148"/>
        <end position="176"/>
    </location>
</feature>
<name>A0ABR2KZ98_9EUKA</name>
<feature type="domain" description="HTH myb-type" evidence="3">
    <location>
        <begin position="27"/>
        <end position="83"/>
    </location>
</feature>
<dbReference type="CDD" id="cd00167">
    <property type="entry name" value="SANT"/>
    <property type="match status" value="2"/>
</dbReference>
<accession>A0ABR2KZ98</accession>
<dbReference type="PROSITE" id="PS50090">
    <property type="entry name" value="MYB_LIKE"/>
    <property type="match status" value="2"/>
</dbReference>
<dbReference type="PROSITE" id="PS51294">
    <property type="entry name" value="HTH_MYB"/>
    <property type="match status" value="2"/>
</dbReference>
<feature type="domain" description="HTH myb-type" evidence="3">
    <location>
        <begin position="87"/>
        <end position="134"/>
    </location>
</feature>
<protein>
    <submittedName>
        <fullName evidence="4">Myb- protein B</fullName>
    </submittedName>
</protein>
<dbReference type="Proteomes" id="UP001470230">
    <property type="component" value="Unassembled WGS sequence"/>
</dbReference>
<dbReference type="Gene3D" id="1.10.10.60">
    <property type="entry name" value="Homeodomain-like"/>
    <property type="match status" value="2"/>
</dbReference>